<feature type="compositionally biased region" description="Acidic residues" evidence="1">
    <location>
        <begin position="30"/>
        <end position="48"/>
    </location>
</feature>
<dbReference type="Proteomes" id="UP001162029">
    <property type="component" value="Unassembled WGS sequence"/>
</dbReference>
<name>A0AAV0V5J6_9STRA</name>
<dbReference type="AlphaFoldDB" id="A0AAV0V5J6"/>
<protein>
    <submittedName>
        <fullName evidence="2">Uncharacterized protein</fullName>
    </submittedName>
</protein>
<feature type="compositionally biased region" description="Basic and acidic residues" evidence="1">
    <location>
        <begin position="9"/>
        <end position="18"/>
    </location>
</feature>
<feature type="region of interest" description="Disordered" evidence="1">
    <location>
        <begin position="1"/>
        <end position="57"/>
    </location>
</feature>
<reference evidence="2" key="1">
    <citation type="submission" date="2022-12" db="EMBL/GenBank/DDBJ databases">
        <authorList>
            <person name="Webb A."/>
        </authorList>
    </citation>
    <scope>NUCLEOTIDE SEQUENCE</scope>
    <source>
        <strain evidence="2">Pd1</strain>
    </source>
</reference>
<organism evidence="2 3">
    <name type="scientific">Peronospora destructor</name>
    <dbReference type="NCBI Taxonomy" id="86335"/>
    <lineage>
        <taxon>Eukaryota</taxon>
        <taxon>Sar</taxon>
        <taxon>Stramenopiles</taxon>
        <taxon>Oomycota</taxon>
        <taxon>Peronosporomycetes</taxon>
        <taxon>Peronosporales</taxon>
        <taxon>Peronosporaceae</taxon>
        <taxon>Peronospora</taxon>
    </lineage>
</organism>
<proteinExistence type="predicted"/>
<evidence type="ECO:0000256" key="1">
    <source>
        <dbReference type="SAM" id="MobiDB-lite"/>
    </source>
</evidence>
<evidence type="ECO:0000313" key="3">
    <source>
        <dbReference type="Proteomes" id="UP001162029"/>
    </source>
</evidence>
<gene>
    <name evidence="2" type="ORF">PDE001_LOCUS8072</name>
</gene>
<sequence>MATPLALSTERDSDEHDGNYSGFLSSNDTDHDDDVSSSESDIDSDDDDHTSLSYSDSLQQSLFRTTSRLDQLSIQRQDCVYLSQLGRS</sequence>
<dbReference type="EMBL" id="CANTFM010001634">
    <property type="protein sequence ID" value="CAI5742014.1"/>
    <property type="molecule type" value="Genomic_DNA"/>
</dbReference>
<comment type="caution">
    <text evidence="2">The sequence shown here is derived from an EMBL/GenBank/DDBJ whole genome shotgun (WGS) entry which is preliminary data.</text>
</comment>
<keyword evidence="3" id="KW-1185">Reference proteome</keyword>
<accession>A0AAV0V5J6</accession>
<evidence type="ECO:0000313" key="2">
    <source>
        <dbReference type="EMBL" id="CAI5742014.1"/>
    </source>
</evidence>